<evidence type="ECO:0000313" key="3">
    <source>
        <dbReference type="Proteomes" id="UP000291343"/>
    </source>
</evidence>
<protein>
    <submittedName>
        <fullName evidence="2">Uncharacterized protein</fullName>
    </submittedName>
</protein>
<dbReference type="Proteomes" id="UP000291343">
    <property type="component" value="Unassembled WGS sequence"/>
</dbReference>
<sequence>MKSSLPSSSLLQVSSSKGTKLPVNEKRNLLVSAKTLDFSSSDEGDDTDVVDSSFVDKENNFASPILAKQRLQRNRLPAFVAQVPKSATSVRDKSTKVAAKEPQRTKMLPPAAKPLREKNEAKAKTTGRPREN</sequence>
<proteinExistence type="predicted"/>
<feature type="compositionally biased region" description="Basic and acidic residues" evidence="1">
    <location>
        <begin position="114"/>
        <end position="132"/>
    </location>
</feature>
<feature type="region of interest" description="Disordered" evidence="1">
    <location>
        <begin position="87"/>
        <end position="132"/>
    </location>
</feature>
<organism evidence="2 3">
    <name type="scientific">Laodelphax striatellus</name>
    <name type="common">Small brown planthopper</name>
    <name type="synonym">Delphax striatella</name>
    <dbReference type="NCBI Taxonomy" id="195883"/>
    <lineage>
        <taxon>Eukaryota</taxon>
        <taxon>Metazoa</taxon>
        <taxon>Ecdysozoa</taxon>
        <taxon>Arthropoda</taxon>
        <taxon>Hexapoda</taxon>
        <taxon>Insecta</taxon>
        <taxon>Pterygota</taxon>
        <taxon>Neoptera</taxon>
        <taxon>Paraneoptera</taxon>
        <taxon>Hemiptera</taxon>
        <taxon>Auchenorrhyncha</taxon>
        <taxon>Fulgoroidea</taxon>
        <taxon>Delphacidae</taxon>
        <taxon>Criomorphinae</taxon>
        <taxon>Laodelphax</taxon>
    </lineage>
</organism>
<comment type="caution">
    <text evidence="2">The sequence shown here is derived from an EMBL/GenBank/DDBJ whole genome shotgun (WGS) entry which is preliminary data.</text>
</comment>
<reference evidence="2 3" key="1">
    <citation type="journal article" date="2017" name="Gigascience">
        <title>Genome sequence of the small brown planthopper, Laodelphax striatellus.</title>
        <authorList>
            <person name="Zhu J."/>
            <person name="Jiang F."/>
            <person name="Wang X."/>
            <person name="Yang P."/>
            <person name="Bao Y."/>
            <person name="Zhao W."/>
            <person name="Wang W."/>
            <person name="Lu H."/>
            <person name="Wang Q."/>
            <person name="Cui N."/>
            <person name="Li J."/>
            <person name="Chen X."/>
            <person name="Luo L."/>
            <person name="Yu J."/>
            <person name="Kang L."/>
            <person name="Cui F."/>
        </authorList>
    </citation>
    <scope>NUCLEOTIDE SEQUENCE [LARGE SCALE GENOMIC DNA]</scope>
    <source>
        <strain evidence="2">Lst14</strain>
    </source>
</reference>
<name>A0A482X0M6_LAOST</name>
<dbReference type="AlphaFoldDB" id="A0A482X0M6"/>
<dbReference type="EMBL" id="QKKF02020296">
    <property type="protein sequence ID" value="RZF39263.1"/>
    <property type="molecule type" value="Genomic_DNA"/>
</dbReference>
<feature type="compositionally biased region" description="Basic and acidic residues" evidence="1">
    <location>
        <begin position="90"/>
        <end position="104"/>
    </location>
</feature>
<accession>A0A482X0M6</accession>
<feature type="region of interest" description="Disordered" evidence="1">
    <location>
        <begin position="1"/>
        <end position="26"/>
    </location>
</feature>
<evidence type="ECO:0000256" key="1">
    <source>
        <dbReference type="SAM" id="MobiDB-lite"/>
    </source>
</evidence>
<dbReference type="STRING" id="195883.A0A482X0M6"/>
<keyword evidence="3" id="KW-1185">Reference proteome</keyword>
<dbReference type="InParanoid" id="A0A482X0M6"/>
<evidence type="ECO:0000313" key="2">
    <source>
        <dbReference type="EMBL" id="RZF39263.1"/>
    </source>
</evidence>
<feature type="compositionally biased region" description="Low complexity" evidence="1">
    <location>
        <begin position="1"/>
        <end position="16"/>
    </location>
</feature>
<gene>
    <name evidence="2" type="ORF">LSTR_LSTR017187</name>
</gene>